<evidence type="ECO:0000259" key="2">
    <source>
        <dbReference type="Pfam" id="PF13938"/>
    </source>
</evidence>
<evidence type="ECO:0000313" key="3">
    <source>
        <dbReference type="EMBL" id="OIQ07874.1"/>
    </source>
</evidence>
<dbReference type="InterPro" id="IPR025251">
    <property type="entry name" value="DUF4213"/>
</dbReference>
<dbReference type="Pfam" id="PF04016">
    <property type="entry name" value="DUF364"/>
    <property type="match status" value="1"/>
</dbReference>
<reference evidence="3 4" key="1">
    <citation type="submission" date="2016-08" db="EMBL/GenBank/DDBJ databases">
        <title>Genome-based comparison of Moorella thermoacetic strains.</title>
        <authorList>
            <person name="Poehlein A."/>
            <person name="Bengelsdorf F.R."/>
            <person name="Esser C."/>
            <person name="Duerre P."/>
            <person name="Daniel R."/>
        </authorList>
    </citation>
    <scope>NUCLEOTIDE SEQUENCE [LARGE SCALE GENOMIC DNA]</scope>
    <source>
        <strain evidence="3 4">DSM 11768</strain>
    </source>
</reference>
<dbReference type="Proteomes" id="UP000182743">
    <property type="component" value="Unassembled WGS sequence"/>
</dbReference>
<dbReference type="Pfam" id="PF13938">
    <property type="entry name" value="DUF4213"/>
    <property type="match status" value="1"/>
</dbReference>
<gene>
    <name evidence="3" type="ORF">MOOR_24910</name>
</gene>
<protein>
    <recommendedName>
        <fullName evidence="5">Fis family transcriptional regulator</fullName>
    </recommendedName>
</protein>
<proteinExistence type="predicted"/>
<evidence type="ECO:0000259" key="1">
    <source>
        <dbReference type="Pfam" id="PF04016"/>
    </source>
</evidence>
<evidence type="ECO:0000313" key="4">
    <source>
        <dbReference type="Proteomes" id="UP000182743"/>
    </source>
</evidence>
<feature type="domain" description="Putative heavy-metal chelation" evidence="1">
    <location>
        <begin position="133"/>
        <end position="278"/>
    </location>
</feature>
<name>A0A1J5JEC0_NEOTH</name>
<dbReference type="Gene3D" id="3.40.50.11590">
    <property type="match status" value="1"/>
</dbReference>
<sequence length="289" mass="30892">MVMAGVSYQPGTILRETILSIRNILGDSLDDLTVERVVIGVFYTGVKLSNGQGGLCFTPIKAIPGAVCCPSSARAMPASGELRGRKATAFLEEMFADQALRRALGIAVLNALSATCWQVRPPMNYTLKTGANALDQVIIPGEGQVVVVGALAPFLKVLKRQDCRFTILELDPATLKKDELPFYRPPEDAPEVIPWADLLIITGTTLINDTLEGLLSVVKPGAQVVVVGPTASMLPDAFFRRGVNLLGGTLVTKPDELLDVLAEAGSGYHFYGRAAEMMVLRLSDHGGTI</sequence>
<dbReference type="EMBL" id="MIHH01000022">
    <property type="protein sequence ID" value="OIQ07874.1"/>
    <property type="molecule type" value="Genomic_DNA"/>
</dbReference>
<dbReference type="AlphaFoldDB" id="A0A1J5JEC0"/>
<accession>A0A1J5JEC0</accession>
<dbReference type="SUPFAM" id="SSF159713">
    <property type="entry name" value="Dhaf3308-like"/>
    <property type="match status" value="1"/>
</dbReference>
<evidence type="ECO:0008006" key="5">
    <source>
        <dbReference type="Google" id="ProtNLM"/>
    </source>
</evidence>
<dbReference type="RefSeq" id="WP_081358753.1">
    <property type="nucleotide sequence ID" value="NZ_MIHH01000022.1"/>
</dbReference>
<comment type="caution">
    <text evidence="3">The sequence shown here is derived from an EMBL/GenBank/DDBJ whole genome shotgun (WGS) entry which is preliminary data.</text>
</comment>
<dbReference type="InterPro" id="IPR007161">
    <property type="entry name" value="DUF364"/>
</dbReference>
<feature type="domain" description="DUF4213" evidence="2">
    <location>
        <begin position="24"/>
        <end position="113"/>
    </location>
</feature>
<organism evidence="3 4">
    <name type="scientific">Neomoorella thermoacetica</name>
    <name type="common">Clostridium thermoaceticum</name>
    <dbReference type="NCBI Taxonomy" id="1525"/>
    <lineage>
        <taxon>Bacteria</taxon>
        <taxon>Bacillati</taxon>
        <taxon>Bacillota</taxon>
        <taxon>Clostridia</taxon>
        <taxon>Neomoorellales</taxon>
        <taxon>Neomoorellaceae</taxon>
        <taxon>Neomoorella</taxon>
    </lineage>
</organism>
<dbReference type="Gene3D" id="3.30.390.100">
    <property type="match status" value="1"/>
</dbReference>